<organism evidence="2 3">
    <name type="scientific">Lacunisphaera limnophila</name>
    <dbReference type="NCBI Taxonomy" id="1838286"/>
    <lineage>
        <taxon>Bacteria</taxon>
        <taxon>Pseudomonadati</taxon>
        <taxon>Verrucomicrobiota</taxon>
        <taxon>Opitutia</taxon>
        <taxon>Opitutales</taxon>
        <taxon>Opitutaceae</taxon>
        <taxon>Lacunisphaera</taxon>
    </lineage>
</organism>
<dbReference type="AlphaFoldDB" id="A0A1D8AT10"/>
<dbReference type="EMBL" id="CP016094">
    <property type="protein sequence ID" value="AOS44035.1"/>
    <property type="molecule type" value="Genomic_DNA"/>
</dbReference>
<keyword evidence="1" id="KW-0472">Membrane</keyword>
<accession>A0A1D8AT10</accession>
<sequence>MTLGPVEIALIGLSSVVLSLLGYWAWMGIAGWLADRRWRKNGIDRRSGPPGRRNND</sequence>
<keyword evidence="3" id="KW-1185">Reference proteome</keyword>
<dbReference type="Proteomes" id="UP000095228">
    <property type="component" value="Chromosome"/>
</dbReference>
<dbReference type="KEGG" id="obg:Verru16b_01096"/>
<evidence type="ECO:0000313" key="3">
    <source>
        <dbReference type="Proteomes" id="UP000095228"/>
    </source>
</evidence>
<keyword evidence="1" id="KW-1133">Transmembrane helix</keyword>
<dbReference type="RefSeq" id="WP_157772241.1">
    <property type="nucleotide sequence ID" value="NZ_CP016094.1"/>
</dbReference>
<gene>
    <name evidence="2" type="ORF">Verru16b_01096</name>
</gene>
<reference evidence="2 3" key="1">
    <citation type="submission" date="2016-06" db="EMBL/GenBank/DDBJ databases">
        <title>Three novel species with peptidoglycan cell walls form the new genus Lacunisphaera gen. nov. in the family Opitutaceae of the verrucomicrobial subdivision 4.</title>
        <authorList>
            <person name="Rast P."/>
            <person name="Gloeckner I."/>
            <person name="Jogler M."/>
            <person name="Boedeker C."/>
            <person name="Jeske O."/>
            <person name="Wiegand S."/>
            <person name="Reinhardt R."/>
            <person name="Schumann P."/>
            <person name="Rohde M."/>
            <person name="Spring S."/>
            <person name="Gloeckner F.O."/>
            <person name="Jogler C."/>
        </authorList>
    </citation>
    <scope>NUCLEOTIDE SEQUENCE [LARGE SCALE GENOMIC DNA]</scope>
    <source>
        <strain evidence="2 3">IG16b</strain>
    </source>
</reference>
<evidence type="ECO:0000256" key="1">
    <source>
        <dbReference type="SAM" id="Phobius"/>
    </source>
</evidence>
<dbReference type="STRING" id="1838286.Verru16b_01096"/>
<protein>
    <submittedName>
        <fullName evidence="2">Uncharacterized protein</fullName>
    </submittedName>
</protein>
<keyword evidence="1" id="KW-0812">Transmembrane</keyword>
<proteinExistence type="predicted"/>
<feature type="transmembrane region" description="Helical" evidence="1">
    <location>
        <begin position="6"/>
        <end position="33"/>
    </location>
</feature>
<evidence type="ECO:0000313" key="2">
    <source>
        <dbReference type="EMBL" id="AOS44035.1"/>
    </source>
</evidence>
<name>A0A1D8AT10_9BACT</name>